<dbReference type="PANTHER" id="PTHR11689:SF67">
    <property type="entry name" value="CHLORIDE CHANNEL PROTEIN CLC-A"/>
    <property type="match status" value="1"/>
</dbReference>
<accession>A0A8S0TIJ7</accession>
<dbReference type="EMBL" id="CACTIH010007246">
    <property type="protein sequence ID" value="CAA3005463.1"/>
    <property type="molecule type" value="Genomic_DNA"/>
</dbReference>
<dbReference type="Gramene" id="OE9A016861T1">
    <property type="protein sequence ID" value="OE9A016861C1"/>
    <property type="gene ID" value="OE9A016861"/>
</dbReference>
<dbReference type="SUPFAM" id="SSF54631">
    <property type="entry name" value="CBS-domain pair"/>
    <property type="match status" value="1"/>
</dbReference>
<evidence type="ECO:0000313" key="4">
    <source>
        <dbReference type="Proteomes" id="UP000594638"/>
    </source>
</evidence>
<evidence type="ECO:0000313" key="3">
    <source>
        <dbReference type="EMBL" id="CAA3005463.1"/>
    </source>
</evidence>
<keyword evidence="4" id="KW-1185">Reference proteome</keyword>
<organism evidence="3 4">
    <name type="scientific">Olea europaea subsp. europaea</name>
    <dbReference type="NCBI Taxonomy" id="158383"/>
    <lineage>
        <taxon>Eukaryota</taxon>
        <taxon>Viridiplantae</taxon>
        <taxon>Streptophyta</taxon>
        <taxon>Embryophyta</taxon>
        <taxon>Tracheophyta</taxon>
        <taxon>Spermatophyta</taxon>
        <taxon>Magnoliopsida</taxon>
        <taxon>eudicotyledons</taxon>
        <taxon>Gunneridae</taxon>
        <taxon>Pentapetalae</taxon>
        <taxon>asterids</taxon>
        <taxon>lamiids</taxon>
        <taxon>Lamiales</taxon>
        <taxon>Oleaceae</taxon>
        <taxon>Oleeae</taxon>
        <taxon>Olea</taxon>
    </lineage>
</organism>
<evidence type="ECO:0000256" key="2">
    <source>
        <dbReference type="ARBA" id="ARBA00023122"/>
    </source>
</evidence>
<protein>
    <submittedName>
        <fullName evidence="3">Chloride channel CLC-b</fullName>
    </submittedName>
</protein>
<gene>
    <name evidence="3" type="ORF">OLEA9_A016861</name>
</gene>
<dbReference type="PANTHER" id="PTHR11689">
    <property type="entry name" value="CHLORIDE CHANNEL PROTEIN CLC FAMILY MEMBER"/>
    <property type="match status" value="1"/>
</dbReference>
<name>A0A8S0TIJ7_OLEEU</name>
<reference evidence="3 4" key="1">
    <citation type="submission" date="2019-12" db="EMBL/GenBank/DDBJ databases">
        <authorList>
            <person name="Alioto T."/>
            <person name="Alioto T."/>
            <person name="Gomez Garrido J."/>
        </authorList>
    </citation>
    <scope>NUCLEOTIDE SEQUENCE [LARGE SCALE GENOMIC DNA]</scope>
</reference>
<proteinExistence type="predicted"/>
<dbReference type="Proteomes" id="UP000594638">
    <property type="component" value="Unassembled WGS sequence"/>
</dbReference>
<evidence type="ECO:0000256" key="1">
    <source>
        <dbReference type="ARBA" id="ARBA00022737"/>
    </source>
</evidence>
<keyword evidence="1" id="KW-0677">Repeat</keyword>
<dbReference type="AlphaFoldDB" id="A0A8S0TIJ7"/>
<dbReference type="InterPro" id="IPR046342">
    <property type="entry name" value="CBS_dom_sf"/>
</dbReference>
<dbReference type="OrthoDB" id="1723230at2759"/>
<comment type="caution">
    <text evidence="3">The sequence shown here is derived from an EMBL/GenBank/DDBJ whole genome shotgun (WGS) entry which is preliminary data.</text>
</comment>
<dbReference type="GO" id="GO:0009705">
    <property type="term" value="C:plant-type vacuole membrane"/>
    <property type="evidence" value="ECO:0007669"/>
    <property type="project" value="TreeGrafter"/>
</dbReference>
<keyword evidence="2" id="KW-0129">CBS domain</keyword>
<dbReference type="InterPro" id="IPR051280">
    <property type="entry name" value="Cl-channel/antiporter"/>
</dbReference>
<dbReference type="GO" id="GO:0009671">
    <property type="term" value="F:nitrate:proton symporter activity"/>
    <property type="evidence" value="ECO:0007669"/>
    <property type="project" value="TreeGrafter"/>
</dbReference>
<sequence length="119" mass="12769">MLGIAMGPYTKIDQGLYAVLGATSLMAGSMRMIVSLRGLPFLDARPEPQMRNITVGELADVKPTVVTLSCIEKVGRIVEVLKNTTHNGFPVVDEGVVPPMGLPNGVAELHGLIIRAYRI</sequence>